<keyword evidence="2" id="KW-1185">Reference proteome</keyword>
<gene>
    <name evidence="1" type="ORF">PanWU01x14_272960</name>
</gene>
<dbReference type="Pfam" id="PF05278">
    <property type="entry name" value="PEARLI-4"/>
    <property type="match status" value="1"/>
</dbReference>
<protein>
    <submittedName>
        <fullName evidence="1">Phospholipase-like</fullName>
    </submittedName>
</protein>
<dbReference type="Proteomes" id="UP000237105">
    <property type="component" value="Unassembled WGS sequence"/>
</dbReference>
<organism evidence="1 2">
    <name type="scientific">Parasponia andersonii</name>
    <name type="common">Sponia andersonii</name>
    <dbReference type="NCBI Taxonomy" id="3476"/>
    <lineage>
        <taxon>Eukaryota</taxon>
        <taxon>Viridiplantae</taxon>
        <taxon>Streptophyta</taxon>
        <taxon>Embryophyta</taxon>
        <taxon>Tracheophyta</taxon>
        <taxon>Spermatophyta</taxon>
        <taxon>Magnoliopsida</taxon>
        <taxon>eudicotyledons</taxon>
        <taxon>Gunneridae</taxon>
        <taxon>Pentapetalae</taxon>
        <taxon>rosids</taxon>
        <taxon>fabids</taxon>
        <taxon>Rosales</taxon>
        <taxon>Cannabaceae</taxon>
        <taxon>Parasponia</taxon>
    </lineage>
</organism>
<reference evidence="2" key="1">
    <citation type="submission" date="2016-06" db="EMBL/GenBank/DDBJ databases">
        <title>Parallel loss of symbiosis genes in relatives of nitrogen-fixing non-legume Parasponia.</title>
        <authorList>
            <person name="Van Velzen R."/>
            <person name="Holmer R."/>
            <person name="Bu F."/>
            <person name="Rutten L."/>
            <person name="Van Zeijl A."/>
            <person name="Liu W."/>
            <person name="Santuari L."/>
            <person name="Cao Q."/>
            <person name="Sharma T."/>
            <person name="Shen D."/>
            <person name="Roswanjaya Y."/>
            <person name="Wardhani T."/>
            <person name="Kalhor M.S."/>
            <person name="Jansen J."/>
            <person name="Van den Hoogen J."/>
            <person name="Gungor B."/>
            <person name="Hartog M."/>
            <person name="Hontelez J."/>
            <person name="Verver J."/>
            <person name="Yang W.-C."/>
            <person name="Schijlen E."/>
            <person name="Repin R."/>
            <person name="Schilthuizen M."/>
            <person name="Schranz E."/>
            <person name="Heidstra R."/>
            <person name="Miyata K."/>
            <person name="Fedorova E."/>
            <person name="Kohlen W."/>
            <person name="Bisseling T."/>
            <person name="Smit S."/>
            <person name="Geurts R."/>
        </authorList>
    </citation>
    <scope>NUCLEOTIDE SEQUENCE [LARGE SCALE GENOMIC DNA]</scope>
    <source>
        <strain evidence="2">cv. WU1-14</strain>
    </source>
</reference>
<dbReference type="AlphaFoldDB" id="A0A2P5B435"/>
<evidence type="ECO:0000313" key="2">
    <source>
        <dbReference type="Proteomes" id="UP000237105"/>
    </source>
</evidence>
<evidence type="ECO:0000313" key="1">
    <source>
        <dbReference type="EMBL" id="PON43523.1"/>
    </source>
</evidence>
<dbReference type="EMBL" id="JXTB01000369">
    <property type="protein sequence ID" value="PON43523.1"/>
    <property type="molecule type" value="Genomic_DNA"/>
</dbReference>
<accession>A0A2P5B435</accession>
<dbReference type="InterPro" id="IPR007942">
    <property type="entry name" value="PLipase-like"/>
</dbReference>
<comment type="caution">
    <text evidence="1">The sequence shown here is derived from an EMBL/GenBank/DDBJ whole genome shotgun (WGS) entry which is preliminary data.</text>
</comment>
<name>A0A2P5B435_PARAD</name>
<dbReference type="OrthoDB" id="1700529at2759"/>
<sequence length="258" mass="29794">MRVSIKTLEATGEEVMAEVKVVAGVTPLNFSANSMIVTALRHGDGDIETVKINDRRGKKVESGSTLKFKATVDNLPEDEKAVFESCFGWNASIFDWEQRLASSRGPHLTPSTTPKLSRFTREYFERFIDWLGGYYYFERQELKYHKKHVEFVVVGRYTVPRNLSRILVLMLRKHGDISSHSESTREMKSIVFSCLCEVLHSMSTTRVRDLTQDHLKEWYFYLNFGRGRGFNVEFLSETLKTRGTCFSWSSSNSNKTLW</sequence>
<proteinExistence type="predicted"/>